<accession>A0A1M4W2H4</accession>
<dbReference type="Gene3D" id="3.40.710.10">
    <property type="entry name" value="DD-peptidase/beta-lactamase superfamily"/>
    <property type="match status" value="1"/>
</dbReference>
<dbReference type="RefSeq" id="WP_073228399.1">
    <property type="nucleotide sequence ID" value="NZ_FQUQ01000001.1"/>
</dbReference>
<proteinExistence type="predicted"/>
<dbReference type="GO" id="GO:0008658">
    <property type="term" value="F:penicillin binding"/>
    <property type="evidence" value="ECO:0007669"/>
    <property type="project" value="InterPro"/>
</dbReference>
<dbReference type="Proteomes" id="UP000184287">
    <property type="component" value="Unassembled WGS sequence"/>
</dbReference>
<dbReference type="AlphaFoldDB" id="A0A1M4W2H4"/>
<evidence type="ECO:0000313" key="2">
    <source>
        <dbReference type="EMBL" id="SHE75323.1"/>
    </source>
</evidence>
<dbReference type="InterPro" id="IPR001460">
    <property type="entry name" value="PCN-bd_Tpept"/>
</dbReference>
<evidence type="ECO:0000259" key="1">
    <source>
        <dbReference type="Pfam" id="PF00905"/>
    </source>
</evidence>
<organism evidence="2 3">
    <name type="scientific">Pedobacter caeni</name>
    <dbReference type="NCBI Taxonomy" id="288992"/>
    <lineage>
        <taxon>Bacteria</taxon>
        <taxon>Pseudomonadati</taxon>
        <taxon>Bacteroidota</taxon>
        <taxon>Sphingobacteriia</taxon>
        <taxon>Sphingobacteriales</taxon>
        <taxon>Sphingobacteriaceae</taxon>
        <taxon>Pedobacter</taxon>
    </lineage>
</organism>
<dbReference type="OrthoDB" id="9762883at2"/>
<protein>
    <submittedName>
        <fullName evidence="2">Beta-lactamase class D</fullName>
    </submittedName>
</protein>
<reference evidence="3" key="1">
    <citation type="submission" date="2016-11" db="EMBL/GenBank/DDBJ databases">
        <authorList>
            <person name="Varghese N."/>
            <person name="Submissions S."/>
        </authorList>
    </citation>
    <scope>NUCLEOTIDE SEQUENCE [LARGE SCALE GENOMIC DNA]</scope>
    <source>
        <strain evidence="3">DSM 16990</strain>
    </source>
</reference>
<dbReference type="Pfam" id="PF00905">
    <property type="entry name" value="Transpeptidase"/>
    <property type="match status" value="1"/>
</dbReference>
<dbReference type="InterPro" id="IPR012338">
    <property type="entry name" value="Beta-lactam/transpept-like"/>
</dbReference>
<name>A0A1M4W2H4_9SPHI</name>
<dbReference type="EMBL" id="FQUQ01000001">
    <property type="protein sequence ID" value="SHE75323.1"/>
    <property type="molecule type" value="Genomic_DNA"/>
</dbReference>
<evidence type="ECO:0000313" key="3">
    <source>
        <dbReference type="Proteomes" id="UP000184287"/>
    </source>
</evidence>
<dbReference type="SUPFAM" id="SSF56601">
    <property type="entry name" value="beta-lactamase/transpeptidase-like"/>
    <property type="match status" value="1"/>
</dbReference>
<gene>
    <name evidence="2" type="ORF">SAMN04488522_1011105</name>
</gene>
<keyword evidence="3" id="KW-1185">Reference proteome</keyword>
<sequence length="252" mass="29467">MKKILIFLLLLFPFIGYGQSISNQIFKDHQVEGSMTIYAYNKQRWLYSDSLDAIRETLPGATFNLINSCIALETGVIRTENELIKWEGKESDLKTAYRNATNWFYMELAKKIGRKDYLEFLKAFYYGNLNFAERSADFWNTGAFGISPKGQIEFLKRFSRQQMYLSPRTFRIGNELLNTEKTGDYTFVDQSSVVKSQGKDMAWYIGYVYNKTNAYYFATRIKKPTDKKIADFQKLARKITLSILKQNKIYPQ</sequence>
<feature type="domain" description="Penicillin-binding protein transpeptidase" evidence="1">
    <location>
        <begin position="40"/>
        <end position="167"/>
    </location>
</feature>